<dbReference type="EMBL" id="JANQDX010000017">
    <property type="protein sequence ID" value="KAL0908877.1"/>
    <property type="molecule type" value="Genomic_DNA"/>
</dbReference>
<evidence type="ECO:0000313" key="2">
    <source>
        <dbReference type="Proteomes" id="UP001552299"/>
    </source>
</evidence>
<comment type="caution">
    <text evidence="1">The sequence shown here is derived from an EMBL/GenBank/DDBJ whole genome shotgun (WGS) entry which is preliminary data.</text>
</comment>
<protein>
    <submittedName>
        <fullName evidence="1">Uncharacterized protein</fullName>
    </submittedName>
</protein>
<sequence length="180" mass="19589">MLCDPGTTSGYSLIALLTEDTYQRGGWSSAEEGGRTSVLAVEPAGVDVAVDDGPKSAGGGGRLVRLRRAKLAGDGSPAARVSAGSFGTYWSWRTGDERESSAEEGGRICELETREPEGFGEVPASCDEMRRRRRGSRVGFGSWSFLRAKRGRRGRRDLRLLCAGGVRMPERWRREEGISF</sequence>
<accession>A0ABD0UEY9</accession>
<evidence type="ECO:0000313" key="1">
    <source>
        <dbReference type="EMBL" id="KAL0908877.1"/>
    </source>
</evidence>
<gene>
    <name evidence="1" type="ORF">M5K25_023389</name>
</gene>
<organism evidence="1 2">
    <name type="scientific">Dendrobium thyrsiflorum</name>
    <name type="common">Pinecone-like raceme dendrobium</name>
    <name type="synonym">Orchid</name>
    <dbReference type="NCBI Taxonomy" id="117978"/>
    <lineage>
        <taxon>Eukaryota</taxon>
        <taxon>Viridiplantae</taxon>
        <taxon>Streptophyta</taxon>
        <taxon>Embryophyta</taxon>
        <taxon>Tracheophyta</taxon>
        <taxon>Spermatophyta</taxon>
        <taxon>Magnoliopsida</taxon>
        <taxon>Liliopsida</taxon>
        <taxon>Asparagales</taxon>
        <taxon>Orchidaceae</taxon>
        <taxon>Epidendroideae</taxon>
        <taxon>Malaxideae</taxon>
        <taxon>Dendrobiinae</taxon>
        <taxon>Dendrobium</taxon>
    </lineage>
</organism>
<keyword evidence="2" id="KW-1185">Reference proteome</keyword>
<name>A0ABD0UEY9_DENTH</name>
<proteinExistence type="predicted"/>
<dbReference type="Proteomes" id="UP001552299">
    <property type="component" value="Unassembled WGS sequence"/>
</dbReference>
<dbReference type="AlphaFoldDB" id="A0ABD0UEY9"/>
<reference evidence="1 2" key="1">
    <citation type="journal article" date="2024" name="Plant Biotechnol. J.">
        <title>Dendrobium thyrsiflorum genome and its molecular insights into genes involved in important horticultural traits.</title>
        <authorList>
            <person name="Chen B."/>
            <person name="Wang J.Y."/>
            <person name="Zheng P.J."/>
            <person name="Li K.L."/>
            <person name="Liang Y.M."/>
            <person name="Chen X.F."/>
            <person name="Zhang C."/>
            <person name="Zhao X."/>
            <person name="He X."/>
            <person name="Zhang G.Q."/>
            <person name="Liu Z.J."/>
            <person name="Xu Q."/>
        </authorList>
    </citation>
    <scope>NUCLEOTIDE SEQUENCE [LARGE SCALE GENOMIC DNA]</scope>
    <source>
        <strain evidence="1">GZMU011</strain>
    </source>
</reference>